<accession>A0ABW1Z9Q8</accession>
<sequence>MSTTPDLLELDAERAYTITAKNRDYTLTCRRITHEDWLVYFAAISVTSRQEGADRIDSSDLDSARIALVERVLVRAEGYKVAGDRDLMQLENWRQLIPQTHRVTLGALLTGVLPVVNEDELIYPEGQEIVLEALWGGDGDGFTRKYTRLVHVLRKPTNAQFQRFRRAANTTRIIGGGRSGVTQYCGVQPLVVELYDELVISVDGYAFDGQPLTHPEAIKAEMDDMHKYMAAIQLFRVEDAAAAKFAPQTEAAA</sequence>
<gene>
    <name evidence="1" type="ORF">ACFQBQ_07575</name>
</gene>
<organism evidence="1 2">
    <name type="scientific">Granulicella cerasi</name>
    <dbReference type="NCBI Taxonomy" id="741063"/>
    <lineage>
        <taxon>Bacteria</taxon>
        <taxon>Pseudomonadati</taxon>
        <taxon>Acidobacteriota</taxon>
        <taxon>Terriglobia</taxon>
        <taxon>Terriglobales</taxon>
        <taxon>Acidobacteriaceae</taxon>
        <taxon>Granulicella</taxon>
    </lineage>
</organism>
<dbReference type="EMBL" id="JBHSWI010000001">
    <property type="protein sequence ID" value="MFC6645446.1"/>
    <property type="molecule type" value="Genomic_DNA"/>
</dbReference>
<reference evidence="2" key="1">
    <citation type="journal article" date="2019" name="Int. J. Syst. Evol. Microbiol.">
        <title>The Global Catalogue of Microorganisms (GCM) 10K type strain sequencing project: providing services to taxonomists for standard genome sequencing and annotation.</title>
        <authorList>
            <consortium name="The Broad Institute Genomics Platform"/>
            <consortium name="The Broad Institute Genome Sequencing Center for Infectious Disease"/>
            <person name="Wu L."/>
            <person name="Ma J."/>
        </authorList>
    </citation>
    <scope>NUCLEOTIDE SEQUENCE [LARGE SCALE GENOMIC DNA]</scope>
    <source>
        <strain evidence="2">CGMCC 1.16026</strain>
    </source>
</reference>
<proteinExistence type="predicted"/>
<name>A0ABW1Z9Q8_9BACT</name>
<comment type="caution">
    <text evidence="1">The sequence shown here is derived from an EMBL/GenBank/DDBJ whole genome shotgun (WGS) entry which is preliminary data.</text>
</comment>
<evidence type="ECO:0000313" key="1">
    <source>
        <dbReference type="EMBL" id="MFC6645446.1"/>
    </source>
</evidence>
<dbReference type="RefSeq" id="WP_263371815.1">
    <property type="nucleotide sequence ID" value="NZ_JAGSYD010000003.1"/>
</dbReference>
<keyword evidence="2" id="KW-1185">Reference proteome</keyword>
<evidence type="ECO:0000313" key="2">
    <source>
        <dbReference type="Proteomes" id="UP001596391"/>
    </source>
</evidence>
<dbReference type="Proteomes" id="UP001596391">
    <property type="component" value="Unassembled WGS sequence"/>
</dbReference>
<protein>
    <submittedName>
        <fullName evidence="1">Uncharacterized protein</fullName>
    </submittedName>
</protein>